<proteinExistence type="predicted"/>
<sequence length="94" mass="10509">MPRESYEMLKLDVCFVVRGSGVPTTGRNAVAGYLGNRLLPHHLRKDVKFLSFLRCRTLDDALAKPRRSGSRIFFRADGGAVLETKASLHFMASK</sequence>
<comment type="caution">
    <text evidence="1">The sequence shown here is derived from an EMBL/GenBank/DDBJ whole genome shotgun (WGS) entry which is preliminary data.</text>
</comment>
<name>A0AAN8P1H3_POLSC</name>
<accession>A0AAN8P1H3</accession>
<evidence type="ECO:0000313" key="2">
    <source>
        <dbReference type="Proteomes" id="UP001372834"/>
    </source>
</evidence>
<protein>
    <submittedName>
        <fullName evidence="1">Uncharacterized protein</fullName>
    </submittedName>
</protein>
<dbReference type="AlphaFoldDB" id="A0AAN8P1H3"/>
<dbReference type="Proteomes" id="UP001372834">
    <property type="component" value="Unassembled WGS sequence"/>
</dbReference>
<dbReference type="EMBL" id="JAWJWE010000005">
    <property type="protein sequence ID" value="KAK6634342.1"/>
    <property type="molecule type" value="Genomic_DNA"/>
</dbReference>
<evidence type="ECO:0000313" key="1">
    <source>
        <dbReference type="EMBL" id="KAK6634342.1"/>
    </source>
</evidence>
<gene>
    <name evidence="1" type="ORF">RUM43_011742</name>
</gene>
<organism evidence="1 2">
    <name type="scientific">Polyplax serrata</name>
    <name type="common">Common mouse louse</name>
    <dbReference type="NCBI Taxonomy" id="468196"/>
    <lineage>
        <taxon>Eukaryota</taxon>
        <taxon>Metazoa</taxon>
        <taxon>Ecdysozoa</taxon>
        <taxon>Arthropoda</taxon>
        <taxon>Hexapoda</taxon>
        <taxon>Insecta</taxon>
        <taxon>Pterygota</taxon>
        <taxon>Neoptera</taxon>
        <taxon>Paraneoptera</taxon>
        <taxon>Psocodea</taxon>
        <taxon>Troctomorpha</taxon>
        <taxon>Phthiraptera</taxon>
        <taxon>Anoplura</taxon>
        <taxon>Polyplacidae</taxon>
        <taxon>Polyplax</taxon>
    </lineage>
</organism>
<reference evidence="1 2" key="1">
    <citation type="submission" date="2023-10" db="EMBL/GenBank/DDBJ databases">
        <title>Genomes of two closely related lineages of the louse Polyplax serrata with different host specificities.</title>
        <authorList>
            <person name="Martinu J."/>
            <person name="Tarabai H."/>
            <person name="Stefka J."/>
            <person name="Hypsa V."/>
        </authorList>
    </citation>
    <scope>NUCLEOTIDE SEQUENCE [LARGE SCALE GENOMIC DNA]</scope>
    <source>
        <strain evidence="1">HR10_N</strain>
    </source>
</reference>